<gene>
    <name evidence="2 4" type="ORF">P152DRAFT_73518</name>
</gene>
<dbReference type="SUPFAM" id="SSF109604">
    <property type="entry name" value="HD-domain/PDEase-like"/>
    <property type="match status" value="1"/>
</dbReference>
<dbReference type="OrthoDB" id="16547at2759"/>
<dbReference type="GeneID" id="54423789"/>
<keyword evidence="3" id="KW-1185">Reference proteome</keyword>
<evidence type="ECO:0000313" key="2">
    <source>
        <dbReference type="EMBL" id="KAF1811000.1"/>
    </source>
</evidence>
<dbReference type="AlphaFoldDB" id="A0A6G1FZA0"/>
<proteinExistence type="predicted"/>
<name>A0A6G1FZA0_9PEZI</name>
<dbReference type="InterPro" id="IPR003607">
    <property type="entry name" value="HD/PDEase_dom"/>
</dbReference>
<protein>
    <submittedName>
        <fullName evidence="2 4">HD domain-containing protein</fullName>
    </submittedName>
</protein>
<feature type="domain" description="HD/PDEase" evidence="1">
    <location>
        <begin position="25"/>
        <end position="153"/>
    </location>
</feature>
<dbReference type="SMART" id="SM00471">
    <property type="entry name" value="HDc"/>
    <property type="match status" value="1"/>
</dbReference>
<sequence>MAAHWRDGAMEPIWKFVEQYMSQFDASHDFHHIKRVVALATTILEAEQKVQTEIAYNKDIVLLAALLHDVGDKKYESPGSADANRIHDLLATHGVPSDIASAVQLVATTVSYSSEVKNPGAVTEVLARHPELAIVQDADRLDAIGAIGIGRVFTYGGAKAGERGMRGCLEHLEEKLVRLEGMMKTGTGKQLARERTRRLEVFQGWWKEEWPVDGE</sequence>
<evidence type="ECO:0000313" key="4">
    <source>
        <dbReference type="RefSeq" id="XP_033532631.1"/>
    </source>
</evidence>
<dbReference type="PANTHER" id="PTHR33594:SF1">
    <property type="entry name" value="HD_PDEASE DOMAIN-CONTAINING PROTEIN"/>
    <property type="match status" value="1"/>
</dbReference>
<dbReference type="EMBL" id="ML975163">
    <property type="protein sequence ID" value="KAF1811000.1"/>
    <property type="molecule type" value="Genomic_DNA"/>
</dbReference>
<dbReference type="Proteomes" id="UP000504638">
    <property type="component" value="Unplaced"/>
</dbReference>
<reference evidence="2 4" key="1">
    <citation type="submission" date="2020-01" db="EMBL/GenBank/DDBJ databases">
        <authorList>
            <consortium name="DOE Joint Genome Institute"/>
            <person name="Haridas S."/>
            <person name="Albert R."/>
            <person name="Binder M."/>
            <person name="Bloem J."/>
            <person name="Labutti K."/>
            <person name="Salamov A."/>
            <person name="Andreopoulos B."/>
            <person name="Baker S.E."/>
            <person name="Barry K."/>
            <person name="Bills G."/>
            <person name="Bluhm B.H."/>
            <person name="Cannon C."/>
            <person name="Castanera R."/>
            <person name="Culley D.E."/>
            <person name="Daum C."/>
            <person name="Ezra D."/>
            <person name="Gonzalez J.B."/>
            <person name="Henrissat B."/>
            <person name="Kuo A."/>
            <person name="Liang C."/>
            <person name="Lipzen A."/>
            <person name="Lutzoni F."/>
            <person name="Magnuson J."/>
            <person name="Mondo S."/>
            <person name="Nolan M."/>
            <person name="Ohm R."/>
            <person name="Pangilinan J."/>
            <person name="Park H.-J."/>
            <person name="Ramirez L."/>
            <person name="Alfaro M."/>
            <person name="Sun H."/>
            <person name="Tritt A."/>
            <person name="Yoshinaga Y."/>
            <person name="Zwiers L.-H."/>
            <person name="Turgeon B.G."/>
            <person name="Goodwin S.B."/>
            <person name="Spatafora J.W."/>
            <person name="Crous P.W."/>
            <person name="Grigoriev I.V."/>
        </authorList>
    </citation>
    <scope>NUCLEOTIDE SEQUENCE</scope>
    <source>
        <strain evidence="2 4">CBS 781.70</strain>
    </source>
</reference>
<evidence type="ECO:0000313" key="3">
    <source>
        <dbReference type="Proteomes" id="UP000504638"/>
    </source>
</evidence>
<dbReference type="InterPro" id="IPR006674">
    <property type="entry name" value="HD_domain"/>
</dbReference>
<accession>A0A6G1FZA0</accession>
<reference evidence="4" key="3">
    <citation type="submission" date="2025-04" db="UniProtKB">
        <authorList>
            <consortium name="RefSeq"/>
        </authorList>
    </citation>
    <scope>IDENTIFICATION</scope>
    <source>
        <strain evidence="4">CBS 781.70</strain>
    </source>
</reference>
<evidence type="ECO:0000259" key="1">
    <source>
        <dbReference type="SMART" id="SM00471"/>
    </source>
</evidence>
<dbReference type="RefSeq" id="XP_033532631.1">
    <property type="nucleotide sequence ID" value="XM_033683219.1"/>
</dbReference>
<organism evidence="2">
    <name type="scientific">Eremomyces bilateralis CBS 781.70</name>
    <dbReference type="NCBI Taxonomy" id="1392243"/>
    <lineage>
        <taxon>Eukaryota</taxon>
        <taxon>Fungi</taxon>
        <taxon>Dikarya</taxon>
        <taxon>Ascomycota</taxon>
        <taxon>Pezizomycotina</taxon>
        <taxon>Dothideomycetes</taxon>
        <taxon>Dothideomycetes incertae sedis</taxon>
        <taxon>Eremomycetales</taxon>
        <taxon>Eremomycetaceae</taxon>
        <taxon>Eremomyces</taxon>
    </lineage>
</organism>
<dbReference type="Gene3D" id="1.10.3210.50">
    <property type="match status" value="1"/>
</dbReference>
<dbReference type="CDD" id="cd00077">
    <property type="entry name" value="HDc"/>
    <property type="match status" value="1"/>
</dbReference>
<dbReference type="Pfam" id="PF01966">
    <property type="entry name" value="HD"/>
    <property type="match status" value="1"/>
</dbReference>
<reference evidence="4" key="2">
    <citation type="submission" date="2020-04" db="EMBL/GenBank/DDBJ databases">
        <authorList>
            <consortium name="NCBI Genome Project"/>
        </authorList>
    </citation>
    <scope>NUCLEOTIDE SEQUENCE</scope>
    <source>
        <strain evidence="4">CBS 781.70</strain>
    </source>
</reference>
<dbReference type="PANTHER" id="PTHR33594">
    <property type="entry name" value="SUPERFAMILY HYDROLASE, PUTATIVE (AFU_ORTHOLOGUE AFUA_1G03035)-RELATED"/>
    <property type="match status" value="1"/>
</dbReference>